<comment type="caution">
    <text evidence="1">The sequence shown here is derived from an EMBL/GenBank/DDBJ whole genome shotgun (WGS) entry which is preliminary data.</text>
</comment>
<name>A0A0F9RRV4_9ZZZZ</name>
<accession>A0A0F9RRV4</accession>
<dbReference type="EMBL" id="LAZR01000734">
    <property type="protein sequence ID" value="KKN59210.1"/>
    <property type="molecule type" value="Genomic_DNA"/>
</dbReference>
<gene>
    <name evidence="1" type="ORF">LCGC14_0544370</name>
</gene>
<organism evidence="1">
    <name type="scientific">marine sediment metagenome</name>
    <dbReference type="NCBI Taxonomy" id="412755"/>
    <lineage>
        <taxon>unclassified sequences</taxon>
        <taxon>metagenomes</taxon>
        <taxon>ecological metagenomes</taxon>
    </lineage>
</organism>
<evidence type="ECO:0000313" key="1">
    <source>
        <dbReference type="EMBL" id="KKN59210.1"/>
    </source>
</evidence>
<sequence length="53" mass="6158">MVMKMSRSILLILCILLSGCAKEVETNLYKPEEKWDARYMHGDFDAMYDGVIE</sequence>
<dbReference type="AlphaFoldDB" id="A0A0F9RRV4"/>
<dbReference type="PROSITE" id="PS51257">
    <property type="entry name" value="PROKAR_LIPOPROTEIN"/>
    <property type="match status" value="1"/>
</dbReference>
<reference evidence="1" key="1">
    <citation type="journal article" date="2015" name="Nature">
        <title>Complex archaea that bridge the gap between prokaryotes and eukaryotes.</title>
        <authorList>
            <person name="Spang A."/>
            <person name="Saw J.H."/>
            <person name="Jorgensen S.L."/>
            <person name="Zaremba-Niedzwiedzka K."/>
            <person name="Martijn J."/>
            <person name="Lind A.E."/>
            <person name="van Eijk R."/>
            <person name="Schleper C."/>
            <person name="Guy L."/>
            <person name="Ettema T.J."/>
        </authorList>
    </citation>
    <scope>NUCLEOTIDE SEQUENCE</scope>
</reference>
<proteinExistence type="predicted"/>
<protein>
    <submittedName>
        <fullName evidence="1">Uncharacterized protein</fullName>
    </submittedName>
</protein>